<sequence length="145" mass="15792">MYNEESNISCNVSYDALESASYESNSKFEKQGERIKASSSKKSLMKNLPLMSSIFVYCLFSLHDMAYIEAVSPRKYRGLNYSTEDVGEVLAITGFTLAFSLNCAFVTKNILSDQDQRGAANGIATIAMSLFKPIGPTGGVAVEVS</sequence>
<accession>A0ACC0Z9S8</accession>
<name>A0ACC0Z9S8_9ROSI</name>
<dbReference type="Proteomes" id="UP001163603">
    <property type="component" value="Chromosome 3"/>
</dbReference>
<reference evidence="2" key="1">
    <citation type="journal article" date="2023" name="G3 (Bethesda)">
        <title>Genome assembly and association tests identify interacting loci associated with vigor, precocity, and sex in interspecific pistachio rootstocks.</title>
        <authorList>
            <person name="Palmer W."/>
            <person name="Jacygrad E."/>
            <person name="Sagayaradj S."/>
            <person name="Cavanaugh K."/>
            <person name="Han R."/>
            <person name="Bertier L."/>
            <person name="Beede B."/>
            <person name="Kafkas S."/>
            <person name="Golino D."/>
            <person name="Preece J."/>
            <person name="Michelmore R."/>
        </authorList>
    </citation>
    <scope>NUCLEOTIDE SEQUENCE [LARGE SCALE GENOMIC DNA]</scope>
</reference>
<evidence type="ECO:0000313" key="1">
    <source>
        <dbReference type="EMBL" id="KAJ0047103.1"/>
    </source>
</evidence>
<comment type="caution">
    <text evidence="1">The sequence shown here is derived from an EMBL/GenBank/DDBJ whole genome shotgun (WGS) entry which is preliminary data.</text>
</comment>
<evidence type="ECO:0000313" key="2">
    <source>
        <dbReference type="Proteomes" id="UP001163603"/>
    </source>
</evidence>
<proteinExistence type="predicted"/>
<dbReference type="EMBL" id="CM047738">
    <property type="protein sequence ID" value="KAJ0047103.1"/>
    <property type="molecule type" value="Genomic_DNA"/>
</dbReference>
<protein>
    <submittedName>
        <fullName evidence="1">Uncharacterized protein</fullName>
    </submittedName>
</protein>
<keyword evidence="2" id="KW-1185">Reference proteome</keyword>
<gene>
    <name evidence="1" type="ORF">Pint_05491</name>
</gene>
<organism evidence="1 2">
    <name type="scientific">Pistacia integerrima</name>
    <dbReference type="NCBI Taxonomy" id="434235"/>
    <lineage>
        <taxon>Eukaryota</taxon>
        <taxon>Viridiplantae</taxon>
        <taxon>Streptophyta</taxon>
        <taxon>Embryophyta</taxon>
        <taxon>Tracheophyta</taxon>
        <taxon>Spermatophyta</taxon>
        <taxon>Magnoliopsida</taxon>
        <taxon>eudicotyledons</taxon>
        <taxon>Gunneridae</taxon>
        <taxon>Pentapetalae</taxon>
        <taxon>rosids</taxon>
        <taxon>malvids</taxon>
        <taxon>Sapindales</taxon>
        <taxon>Anacardiaceae</taxon>
        <taxon>Pistacia</taxon>
    </lineage>
</organism>